<dbReference type="AlphaFoldDB" id="A0A0A9DA60"/>
<proteinExistence type="predicted"/>
<evidence type="ECO:0000313" key="1">
    <source>
        <dbReference type="EMBL" id="JAD85494.1"/>
    </source>
</evidence>
<name>A0A0A9DA60_ARUDO</name>
<accession>A0A0A9DA60</accession>
<dbReference type="EMBL" id="GBRH01212401">
    <property type="protein sequence ID" value="JAD85494.1"/>
    <property type="molecule type" value="Transcribed_RNA"/>
</dbReference>
<reference evidence="1" key="1">
    <citation type="submission" date="2014-09" db="EMBL/GenBank/DDBJ databases">
        <authorList>
            <person name="Magalhaes I.L.F."/>
            <person name="Oliveira U."/>
            <person name="Santos F.R."/>
            <person name="Vidigal T.H.D.A."/>
            <person name="Brescovit A.D."/>
            <person name="Santos A.J."/>
        </authorList>
    </citation>
    <scope>NUCLEOTIDE SEQUENCE</scope>
    <source>
        <tissue evidence="1">Shoot tissue taken approximately 20 cm above the soil surface</tissue>
    </source>
</reference>
<sequence length="113" mass="13263">MRSLSLFYTPQKLQVQHMDNRPSEGTELKNMGELYTSHLHKDLYKGPTYTRIFSFGYYICRRYNVSQGTTFIKHGLLDWLMVKFNLQSTMVDGICGLSHCRLPPIDIRQWLSV</sequence>
<organism evidence="1">
    <name type="scientific">Arundo donax</name>
    <name type="common">Giant reed</name>
    <name type="synonym">Donax arundinaceus</name>
    <dbReference type="NCBI Taxonomy" id="35708"/>
    <lineage>
        <taxon>Eukaryota</taxon>
        <taxon>Viridiplantae</taxon>
        <taxon>Streptophyta</taxon>
        <taxon>Embryophyta</taxon>
        <taxon>Tracheophyta</taxon>
        <taxon>Spermatophyta</taxon>
        <taxon>Magnoliopsida</taxon>
        <taxon>Liliopsida</taxon>
        <taxon>Poales</taxon>
        <taxon>Poaceae</taxon>
        <taxon>PACMAD clade</taxon>
        <taxon>Arundinoideae</taxon>
        <taxon>Arundineae</taxon>
        <taxon>Arundo</taxon>
    </lineage>
</organism>
<reference evidence="1" key="2">
    <citation type="journal article" date="2015" name="Data Brief">
        <title>Shoot transcriptome of the giant reed, Arundo donax.</title>
        <authorList>
            <person name="Barrero R.A."/>
            <person name="Guerrero F.D."/>
            <person name="Moolhuijzen P."/>
            <person name="Goolsby J.A."/>
            <person name="Tidwell J."/>
            <person name="Bellgard S.E."/>
            <person name="Bellgard M.I."/>
        </authorList>
    </citation>
    <scope>NUCLEOTIDE SEQUENCE</scope>
    <source>
        <tissue evidence="1">Shoot tissue taken approximately 20 cm above the soil surface</tissue>
    </source>
</reference>
<protein>
    <submittedName>
        <fullName evidence="1">Uncharacterized protein</fullName>
    </submittedName>
</protein>